<sequence length="61" mass="7030">MTSCPKWFGRVVSVYIPGRFCTGSKPLRTSIDPALYSFADMRVFSKLIVRHPDETDEHKRV</sequence>
<evidence type="ECO:0000313" key="1">
    <source>
        <dbReference type="EMBL" id="BDX03730.1"/>
    </source>
</evidence>
<gene>
    <name evidence="1" type="ORF">MACH16_24780</name>
</gene>
<accession>A0ABN6WPE7</accession>
<organism evidence="1 2">
    <name type="scientific">Marinomonas pontica</name>
    <dbReference type="NCBI Taxonomy" id="264739"/>
    <lineage>
        <taxon>Bacteria</taxon>
        <taxon>Pseudomonadati</taxon>
        <taxon>Pseudomonadota</taxon>
        <taxon>Gammaproteobacteria</taxon>
        <taxon>Oceanospirillales</taxon>
        <taxon>Oceanospirillaceae</taxon>
        <taxon>Marinomonas</taxon>
    </lineage>
</organism>
<protein>
    <submittedName>
        <fullName evidence="1">Uncharacterized protein</fullName>
    </submittedName>
</protein>
<dbReference type="Proteomes" id="UP001307608">
    <property type="component" value="Chromosome"/>
</dbReference>
<name>A0ABN6WPE7_9GAMM</name>
<dbReference type="EMBL" id="AP027271">
    <property type="protein sequence ID" value="BDX03730.1"/>
    <property type="molecule type" value="Genomic_DNA"/>
</dbReference>
<proteinExistence type="predicted"/>
<keyword evidence="2" id="KW-1185">Reference proteome</keyword>
<evidence type="ECO:0000313" key="2">
    <source>
        <dbReference type="Proteomes" id="UP001307608"/>
    </source>
</evidence>
<reference evidence="1 2" key="1">
    <citation type="submission" date="2023-01" db="EMBL/GenBank/DDBJ databases">
        <title>Complete genome sequence of Marinomonas pontica strain 200518_36.</title>
        <authorList>
            <person name="Ueki S."/>
            <person name="Gajardo G."/>
            <person name="Maruyama F."/>
        </authorList>
    </citation>
    <scope>NUCLEOTIDE SEQUENCE [LARGE SCALE GENOMIC DNA]</scope>
    <source>
        <strain evidence="1 2">200518_36</strain>
    </source>
</reference>